<dbReference type="InterPro" id="IPR050243">
    <property type="entry name" value="PHP_phosphatase"/>
</dbReference>
<dbReference type="Gene3D" id="1.10.150.110">
    <property type="entry name" value="DNA polymerase beta, N-terminal domain-like"/>
    <property type="match status" value="1"/>
</dbReference>
<dbReference type="Gene3D" id="3.20.20.140">
    <property type="entry name" value="Metal-dependent hydrolases"/>
    <property type="match status" value="1"/>
</dbReference>
<dbReference type="EMBL" id="BAAASE010000001">
    <property type="protein sequence ID" value="GAA2387178.1"/>
    <property type="molecule type" value="Genomic_DNA"/>
</dbReference>
<accession>A0ABP5UWW5</accession>
<proteinExistence type="predicted"/>
<dbReference type="SUPFAM" id="SSF47802">
    <property type="entry name" value="DNA polymerase beta, N-terminal domain-like"/>
    <property type="match status" value="1"/>
</dbReference>
<name>A0ABP5UWW5_9ACTN</name>
<sequence length="420" mass="45724">MPASASCTAVALPMPESAPVIKAALLRGVVGADMGPPRRRVRDEASQYPGAYRANHAPVVRPAGCWGTLVVEVAMDPVEALDRIAFLLERSLAPTYRVRAFRTASRVLKELGEEEVRRRADAGSLESLKGVGPKTAQVVREALTGEVPGYLRKLEGEAKEPPAVRGGEKLRALLRGDCHLHSDWSDGGSPIEEMGRAAAALGHEWAALTDHSPRLTVARGLSAERLREQLDVVAELNETWAPFRLLTGIECDILEDGSLDQEPELLDRLDVVVVSVHSKLRMDARSMTRRMVAAVRDPHSDVLGHCTGRLVTGRGRPESEFDADEVFAALVETGTALEINSRPERLDPPRRLLRRAVEAGVLFSVDTDAHAPGQLDWQINGCARAEECGVPPERVVTTWSLDELLAWTRERRVPSGVTGG</sequence>
<dbReference type="Proteomes" id="UP001499986">
    <property type="component" value="Unassembled WGS sequence"/>
</dbReference>
<dbReference type="SMART" id="SM00481">
    <property type="entry name" value="POLIIIAc"/>
    <property type="match status" value="1"/>
</dbReference>
<dbReference type="InterPro" id="IPR010996">
    <property type="entry name" value="HHH_MUS81"/>
</dbReference>
<dbReference type="CDD" id="cd07436">
    <property type="entry name" value="PHP_PolX"/>
    <property type="match status" value="1"/>
</dbReference>
<evidence type="ECO:0000313" key="3">
    <source>
        <dbReference type="Proteomes" id="UP001499986"/>
    </source>
</evidence>
<dbReference type="SUPFAM" id="SSF89550">
    <property type="entry name" value="PHP domain-like"/>
    <property type="match status" value="1"/>
</dbReference>
<evidence type="ECO:0000259" key="1">
    <source>
        <dbReference type="SMART" id="SM00481"/>
    </source>
</evidence>
<organism evidence="2 3">
    <name type="scientific">Streptomyces coeruleofuscus</name>
    <dbReference type="NCBI Taxonomy" id="66879"/>
    <lineage>
        <taxon>Bacteria</taxon>
        <taxon>Bacillati</taxon>
        <taxon>Actinomycetota</taxon>
        <taxon>Actinomycetes</taxon>
        <taxon>Kitasatosporales</taxon>
        <taxon>Streptomycetaceae</taxon>
        <taxon>Streptomyces</taxon>
    </lineage>
</organism>
<keyword evidence="3" id="KW-1185">Reference proteome</keyword>
<dbReference type="Pfam" id="PF14716">
    <property type="entry name" value="HHH_8"/>
    <property type="match status" value="1"/>
</dbReference>
<dbReference type="InterPro" id="IPR016195">
    <property type="entry name" value="Pol/histidinol_Pase-like"/>
</dbReference>
<dbReference type="InterPro" id="IPR027421">
    <property type="entry name" value="DNA_pol_lamdba_lyase_dom_sf"/>
</dbReference>
<dbReference type="PANTHER" id="PTHR36928:SF1">
    <property type="entry name" value="PHOSPHATASE YCDX-RELATED"/>
    <property type="match status" value="1"/>
</dbReference>
<comment type="caution">
    <text evidence="2">The sequence shown here is derived from an EMBL/GenBank/DDBJ whole genome shotgun (WGS) entry which is preliminary data.</text>
</comment>
<dbReference type="NCBIfam" id="NF005928">
    <property type="entry name" value="PRK07945.1"/>
    <property type="match status" value="1"/>
</dbReference>
<evidence type="ECO:0000313" key="2">
    <source>
        <dbReference type="EMBL" id="GAA2387178.1"/>
    </source>
</evidence>
<protein>
    <submittedName>
        <fullName evidence="2">PHP domain-containing protein</fullName>
    </submittedName>
</protein>
<dbReference type="Pfam" id="PF02811">
    <property type="entry name" value="PHP"/>
    <property type="match status" value="1"/>
</dbReference>
<gene>
    <name evidence="2" type="ORF">GCM10010255_13360</name>
</gene>
<dbReference type="PANTHER" id="PTHR36928">
    <property type="entry name" value="PHOSPHATASE YCDX-RELATED"/>
    <property type="match status" value="1"/>
</dbReference>
<dbReference type="InterPro" id="IPR047967">
    <property type="entry name" value="PolX_PHP"/>
</dbReference>
<dbReference type="InterPro" id="IPR003141">
    <property type="entry name" value="Pol/His_phosphatase_N"/>
</dbReference>
<feature type="domain" description="Polymerase/histidinol phosphatase N-terminal" evidence="1">
    <location>
        <begin position="176"/>
        <end position="255"/>
    </location>
</feature>
<dbReference type="InterPro" id="IPR004013">
    <property type="entry name" value="PHP_dom"/>
</dbReference>
<reference evidence="3" key="1">
    <citation type="journal article" date="2019" name="Int. J. Syst. Evol. Microbiol.">
        <title>The Global Catalogue of Microorganisms (GCM) 10K type strain sequencing project: providing services to taxonomists for standard genome sequencing and annotation.</title>
        <authorList>
            <consortium name="The Broad Institute Genomics Platform"/>
            <consortium name="The Broad Institute Genome Sequencing Center for Infectious Disease"/>
            <person name="Wu L."/>
            <person name="Ma J."/>
        </authorList>
    </citation>
    <scope>NUCLEOTIDE SEQUENCE [LARGE SCALE GENOMIC DNA]</scope>
    <source>
        <strain evidence="3">JCM 4358</strain>
    </source>
</reference>